<evidence type="ECO:0000313" key="2">
    <source>
        <dbReference type="Proteomes" id="UP001148737"/>
    </source>
</evidence>
<dbReference type="EMBL" id="JANAKD010001360">
    <property type="protein sequence ID" value="KAJ3480274.1"/>
    <property type="molecule type" value="Genomic_DNA"/>
</dbReference>
<reference evidence="1" key="1">
    <citation type="submission" date="2022-07" db="EMBL/GenBank/DDBJ databases">
        <title>Genome Sequence of Lecanicillium saksenae.</title>
        <authorList>
            <person name="Buettner E."/>
        </authorList>
    </citation>
    <scope>NUCLEOTIDE SEQUENCE</scope>
    <source>
        <strain evidence="1">VT-O1</strain>
    </source>
</reference>
<organism evidence="1 2">
    <name type="scientific">Lecanicillium saksenae</name>
    <dbReference type="NCBI Taxonomy" id="468837"/>
    <lineage>
        <taxon>Eukaryota</taxon>
        <taxon>Fungi</taxon>
        <taxon>Dikarya</taxon>
        <taxon>Ascomycota</taxon>
        <taxon>Pezizomycotina</taxon>
        <taxon>Sordariomycetes</taxon>
        <taxon>Hypocreomycetidae</taxon>
        <taxon>Hypocreales</taxon>
        <taxon>Cordycipitaceae</taxon>
        <taxon>Lecanicillium</taxon>
    </lineage>
</organism>
<sequence>MARLNEPALSTDNIEILRKKMLRQNRELAKNNNIRALRVRELESELSRALTENLELRSRIVELEHEAQDNDARRIADHALAIKEQLEAQLTEWGTLVAGLGLDPPTKRHSPRISKTSRPRMSFAATRPSPSQRRLRDIANEVEQLGHIAEHKAYSRKSMNPEQIRALRSEAQYEEPPELPRPAPVVDEQPTKVDTPPRESRARNFSSGLDSSPLVVSSPNLDNLRIGSASPMTSMTPMIRESRVHVDSMPDTPIAPPTKPASKRKFNKDEYEPMTMEKITDENVPPRVLTQKVSILNKAHGKTLKELAVIRRDAARAKAEAPRDARPALAAKSTNDDMQSPKKRKIAPADDVSSLKMKNKASKPKSKAAISIKIDEMLPQRPEPVVTSIEPSSLAAAAATPSPLPAVMSSCSPEPSALEEQQRDTPPPGDIGFMGEASRPSRRSRAAISYAEPNLRDKMRRPRDEKFDAVSGEGKSRRFSQSEISSLDVKRESGGSDSWQKLPAAHPRISELSTGSAPVSPLSDRASSPKDLPASVQAGRRKRISHAQVASDESDVYEFTSSSPNVDENGPVVTKRTSGRKITASRRFSAAMDSDEDGVGQRFLEPSSELVTESTIVRGWRVTYIHEAEARGRALAVVAPAVEEGSRRAGVSPDQEFKLEGEARQATLNGFEAALGDLAKLYNANAEGPFILGKQVSYADFIVGAWLRMFVVAMPKDEWQRLKSWHNGTFGRLHDALDAYAQIK</sequence>
<dbReference type="Proteomes" id="UP001148737">
    <property type="component" value="Unassembled WGS sequence"/>
</dbReference>
<gene>
    <name evidence="1" type="ORF">NLG97_g8111</name>
</gene>
<comment type="caution">
    <text evidence="1">The sequence shown here is derived from an EMBL/GenBank/DDBJ whole genome shotgun (WGS) entry which is preliminary data.</text>
</comment>
<proteinExistence type="predicted"/>
<protein>
    <submittedName>
        <fullName evidence="1">Uncharacterized protein</fullName>
    </submittedName>
</protein>
<name>A0ACC1QN53_9HYPO</name>
<evidence type="ECO:0000313" key="1">
    <source>
        <dbReference type="EMBL" id="KAJ3480274.1"/>
    </source>
</evidence>
<keyword evidence="2" id="KW-1185">Reference proteome</keyword>
<accession>A0ACC1QN53</accession>